<evidence type="ECO:0000256" key="6">
    <source>
        <dbReference type="ARBA" id="ARBA00023069"/>
    </source>
</evidence>
<protein>
    <recommendedName>
        <fullName evidence="13">RIB43A-like with coiled-coils protein 1</fullName>
    </recommendedName>
</protein>
<comment type="subunit">
    <text evidence="9">Microtubule inner protein component of sperm flagellar doublet microtubules.</text>
</comment>
<dbReference type="PANTHER" id="PTHR14517:SF6">
    <property type="entry name" value="RE41410P"/>
    <property type="match status" value="1"/>
</dbReference>
<evidence type="ECO:0000256" key="7">
    <source>
        <dbReference type="ARBA" id="ARBA00023212"/>
    </source>
</evidence>
<comment type="caution">
    <text evidence="11">The sequence shown here is derived from an EMBL/GenBank/DDBJ whole genome shotgun (WGS) entry which is preliminary data.</text>
</comment>
<evidence type="ECO:0000256" key="1">
    <source>
        <dbReference type="ARBA" id="ARBA00004611"/>
    </source>
</evidence>
<evidence type="ECO:0000313" key="12">
    <source>
        <dbReference type="Proteomes" id="UP001530293"/>
    </source>
</evidence>
<accession>A0ABD3MC98</accession>
<dbReference type="EMBL" id="JALLBG020000186">
    <property type="protein sequence ID" value="KAL3760406.1"/>
    <property type="molecule type" value="Genomic_DNA"/>
</dbReference>
<dbReference type="Pfam" id="PF05914">
    <property type="entry name" value="RIB43A"/>
    <property type="match status" value="1"/>
</dbReference>
<feature type="coiled-coil region" evidence="10">
    <location>
        <begin position="187"/>
        <end position="220"/>
    </location>
</feature>
<keyword evidence="8" id="KW-0966">Cell projection</keyword>
<comment type="similarity">
    <text evidence="2">Belongs to the RIB43A family.</text>
</comment>
<proteinExistence type="inferred from homology"/>
<evidence type="ECO:0000256" key="4">
    <source>
        <dbReference type="ARBA" id="ARBA00022846"/>
    </source>
</evidence>
<evidence type="ECO:0000256" key="2">
    <source>
        <dbReference type="ARBA" id="ARBA00006875"/>
    </source>
</evidence>
<dbReference type="InterPro" id="IPR008805">
    <property type="entry name" value="RIB43A"/>
</dbReference>
<comment type="subcellular location">
    <subcellularLocation>
        <location evidence="1">Cytoplasm</location>
        <location evidence="1">Cytoskeleton</location>
        <location evidence="1">Flagellum axoneme</location>
    </subcellularLocation>
</comment>
<evidence type="ECO:0000256" key="3">
    <source>
        <dbReference type="ARBA" id="ARBA00022490"/>
    </source>
</evidence>
<keyword evidence="7" id="KW-0206">Cytoskeleton</keyword>
<evidence type="ECO:0000313" key="11">
    <source>
        <dbReference type="EMBL" id="KAL3760406.1"/>
    </source>
</evidence>
<keyword evidence="5 10" id="KW-0175">Coiled coil</keyword>
<name>A0ABD3MC98_9STRA</name>
<evidence type="ECO:0008006" key="13">
    <source>
        <dbReference type="Google" id="ProtNLM"/>
    </source>
</evidence>
<feature type="coiled-coil region" evidence="10">
    <location>
        <begin position="271"/>
        <end position="349"/>
    </location>
</feature>
<keyword evidence="12" id="KW-1185">Reference proteome</keyword>
<evidence type="ECO:0000256" key="9">
    <source>
        <dbReference type="ARBA" id="ARBA00046435"/>
    </source>
</evidence>
<dbReference type="PANTHER" id="PTHR14517">
    <property type="entry name" value="RIB43A-RELATED"/>
    <property type="match status" value="1"/>
</dbReference>
<keyword evidence="4" id="KW-0282">Flagellum</keyword>
<gene>
    <name evidence="11" type="ORF">ACHAWU_005941</name>
</gene>
<evidence type="ECO:0000256" key="5">
    <source>
        <dbReference type="ARBA" id="ARBA00023054"/>
    </source>
</evidence>
<evidence type="ECO:0000256" key="8">
    <source>
        <dbReference type="ARBA" id="ARBA00023273"/>
    </source>
</evidence>
<dbReference type="Proteomes" id="UP001530293">
    <property type="component" value="Unassembled WGS sequence"/>
</dbReference>
<organism evidence="11 12">
    <name type="scientific">Discostella pseudostelligera</name>
    <dbReference type="NCBI Taxonomy" id="259834"/>
    <lineage>
        <taxon>Eukaryota</taxon>
        <taxon>Sar</taxon>
        <taxon>Stramenopiles</taxon>
        <taxon>Ochrophyta</taxon>
        <taxon>Bacillariophyta</taxon>
        <taxon>Coscinodiscophyceae</taxon>
        <taxon>Thalassiosirophycidae</taxon>
        <taxon>Stephanodiscales</taxon>
        <taxon>Stephanodiscaceae</taxon>
        <taxon>Discostella</taxon>
    </lineage>
</organism>
<sequence>MVLQDMMNDEQWNARLAAIQNKERERTKRFMNAKQRSIGIDKDYLDRQIEEKRLIELEQKKEKLEDAENLKQLVRFLDCNEAAAQEAKQRSLDKIKQSLAEQVKQPRNNALGKDGPINLTDCGPSSLQYFSGEDRAHELRKKAQQEQVKMWCAEDMVAKKKALDAELRKEQEYANYVNEQDRIRYELEEIAQRRREEDSKQRQLENLEYARQARQRLENDMMADSEAQRLQSYYLQTCPLLTEDVRSPVSSVNTGHRIRPDHFKGFQKEQMKQLYEENDAAVRQKHELFAQEAENEANWARYNAELINKMQELEEAKQRMAVEENRVHREILARQKQELDNRKAEMERERVPGIGPEFFARFGRSCR</sequence>
<feature type="coiled-coil region" evidence="10">
    <location>
        <begin position="47"/>
        <end position="77"/>
    </location>
</feature>
<keyword evidence="6" id="KW-0969">Cilium</keyword>
<reference evidence="11 12" key="1">
    <citation type="submission" date="2024-10" db="EMBL/GenBank/DDBJ databases">
        <title>Updated reference genomes for cyclostephanoid diatoms.</title>
        <authorList>
            <person name="Roberts W.R."/>
            <person name="Alverson A.J."/>
        </authorList>
    </citation>
    <scope>NUCLEOTIDE SEQUENCE [LARGE SCALE GENOMIC DNA]</scope>
    <source>
        <strain evidence="11 12">AJA232-27</strain>
    </source>
</reference>
<keyword evidence="3" id="KW-0963">Cytoplasm</keyword>
<evidence type="ECO:0000256" key="10">
    <source>
        <dbReference type="SAM" id="Coils"/>
    </source>
</evidence>
<dbReference type="AlphaFoldDB" id="A0ABD3MC98"/>